<proteinExistence type="predicted"/>
<name>A0A6J4MWD7_9BACT</name>
<gene>
    <name evidence="3" type="ORF">AVDCRST_MAG68-5191</name>
</gene>
<protein>
    <recommendedName>
        <fullName evidence="2">HpcH/HpaI aldolase/citrate lyase domain-containing protein</fullName>
    </recommendedName>
</protein>
<reference evidence="3" key="1">
    <citation type="submission" date="2020-02" db="EMBL/GenBank/DDBJ databases">
        <authorList>
            <person name="Meier V. D."/>
        </authorList>
    </citation>
    <scope>NUCLEOTIDE SEQUENCE</scope>
    <source>
        <strain evidence="3">AVDCRST_MAG68</strain>
    </source>
</reference>
<dbReference type="Gene3D" id="3.20.20.60">
    <property type="entry name" value="Phosphoenolpyruvate-binding domains"/>
    <property type="match status" value="1"/>
</dbReference>
<evidence type="ECO:0000256" key="1">
    <source>
        <dbReference type="ARBA" id="ARBA00022723"/>
    </source>
</evidence>
<dbReference type="GO" id="GO:0003824">
    <property type="term" value="F:catalytic activity"/>
    <property type="evidence" value="ECO:0007669"/>
    <property type="project" value="InterPro"/>
</dbReference>
<accession>A0A6J4MWD7</accession>
<organism evidence="3">
    <name type="scientific">uncultured Gemmatimonadota bacterium</name>
    <dbReference type="NCBI Taxonomy" id="203437"/>
    <lineage>
        <taxon>Bacteria</taxon>
        <taxon>Pseudomonadati</taxon>
        <taxon>Gemmatimonadota</taxon>
        <taxon>environmental samples</taxon>
    </lineage>
</organism>
<evidence type="ECO:0000259" key="2">
    <source>
        <dbReference type="Pfam" id="PF03328"/>
    </source>
</evidence>
<sequence length="264" mass="28483">MPDFGLLLFTSDPRIARRAVAGGAAGIVVDWEHLGKAARQLDHDTQINHDTPADLRRIRACTAAPVICRINGDHPGRGDEVEEAVEGGADELLLPMVRAPGEVERVLDQVAGRCRVGILVETVDAVERAAELARLPLSRVYVGLNDLHIQRGTPSIFTAVADGTVERVLRPFRVPFGFGGLTLPDRGTPIPSRLLMGEMVRLGCGFSFLRRSFHADVPDPATGIPRIHEGLAALRRRDPPAVARDHDGLVRAVRALAAPAVRLA</sequence>
<dbReference type="SUPFAM" id="SSF51621">
    <property type="entry name" value="Phosphoenolpyruvate/pyruvate domain"/>
    <property type="match status" value="1"/>
</dbReference>
<dbReference type="AlphaFoldDB" id="A0A6J4MWD7"/>
<dbReference type="GO" id="GO:0046872">
    <property type="term" value="F:metal ion binding"/>
    <property type="evidence" value="ECO:0007669"/>
    <property type="project" value="UniProtKB-KW"/>
</dbReference>
<dbReference type="InterPro" id="IPR015813">
    <property type="entry name" value="Pyrv/PenolPyrv_kinase-like_dom"/>
</dbReference>
<dbReference type="InterPro" id="IPR005000">
    <property type="entry name" value="Aldolase/citrate-lyase_domain"/>
</dbReference>
<dbReference type="Pfam" id="PF03328">
    <property type="entry name" value="HpcH_HpaI"/>
    <property type="match status" value="1"/>
</dbReference>
<evidence type="ECO:0000313" key="3">
    <source>
        <dbReference type="EMBL" id="CAA9368335.1"/>
    </source>
</evidence>
<feature type="domain" description="HpcH/HpaI aldolase/citrate lyase" evidence="2">
    <location>
        <begin position="5"/>
        <end position="153"/>
    </location>
</feature>
<dbReference type="InterPro" id="IPR040442">
    <property type="entry name" value="Pyrv_kinase-like_dom_sf"/>
</dbReference>
<dbReference type="EMBL" id="CADCTW010000231">
    <property type="protein sequence ID" value="CAA9368335.1"/>
    <property type="molecule type" value="Genomic_DNA"/>
</dbReference>
<keyword evidence="1" id="KW-0479">Metal-binding</keyword>